<comment type="similarity">
    <text evidence="2">Belongs to the p22phox family.</text>
</comment>
<protein>
    <recommendedName>
        <fullName evidence="3">Cytochrome b-245 light chain</fullName>
    </recommendedName>
    <alternativeName>
        <fullName evidence="11">Cytochrome b(558) alpha chain</fullName>
    </alternativeName>
    <alternativeName>
        <fullName evidence="10">Cytochrome b558 subunit alpha</fullName>
    </alternativeName>
    <alternativeName>
        <fullName evidence="13">Neutrophil cytochrome b 22 kDa polypeptide</fullName>
    </alternativeName>
    <alternativeName>
        <fullName evidence="12">Superoxide-generating NADPH oxidase light chain subunit</fullName>
    </alternativeName>
    <alternativeName>
        <fullName evidence="8">p22 phagocyte B-cytochrome</fullName>
    </alternativeName>
    <alternativeName>
        <fullName evidence="9">p22-phox</fullName>
    </alternativeName>
</protein>
<keyword evidence="4" id="KW-1003">Cell membrane</keyword>
<evidence type="ECO:0000256" key="14">
    <source>
        <dbReference type="ARBA" id="ARBA00050017"/>
    </source>
</evidence>
<evidence type="ECO:0000256" key="15">
    <source>
        <dbReference type="SAM" id="Phobius"/>
    </source>
</evidence>
<proteinExistence type="inferred from homology"/>
<dbReference type="AlphaFoldDB" id="A0A8S2WFI0"/>
<keyword evidence="6 15" id="KW-1133">Transmembrane helix</keyword>
<dbReference type="InterPro" id="IPR007732">
    <property type="entry name" value="Cyt_b558_asu"/>
</dbReference>
<evidence type="ECO:0000256" key="10">
    <source>
        <dbReference type="ARBA" id="ARBA00031067"/>
    </source>
</evidence>
<feature type="non-terminal residue" evidence="16">
    <location>
        <position position="70"/>
    </location>
</feature>
<keyword evidence="5 15" id="KW-0812">Transmembrane</keyword>
<evidence type="ECO:0000313" key="17">
    <source>
        <dbReference type="EMBL" id="CAF4602966.1"/>
    </source>
</evidence>
<evidence type="ECO:0000313" key="16">
    <source>
        <dbReference type="EMBL" id="CAF4422431.1"/>
    </source>
</evidence>
<dbReference type="GO" id="GO:0020037">
    <property type="term" value="F:heme binding"/>
    <property type="evidence" value="ECO:0007669"/>
    <property type="project" value="InterPro"/>
</dbReference>
<dbReference type="EMBL" id="CAJOBH010060510">
    <property type="protein sequence ID" value="CAF4422431.1"/>
    <property type="molecule type" value="Genomic_DNA"/>
</dbReference>
<gene>
    <name evidence="16" type="ORF">BYL167_LOCUS32529</name>
    <name evidence="18" type="ORF">GIL414_LOCUS41837</name>
    <name evidence="17" type="ORF">SMN809_LOCUS39166</name>
</gene>
<evidence type="ECO:0000256" key="8">
    <source>
        <dbReference type="ARBA" id="ARBA00030106"/>
    </source>
</evidence>
<comment type="caution">
    <text evidence="16">The sequence shown here is derived from an EMBL/GenBank/DDBJ whole genome shotgun (WGS) entry which is preliminary data.</text>
</comment>
<comment type="subcellular location">
    <subcellularLocation>
        <location evidence="1">Cell membrane</location>
    </subcellularLocation>
</comment>
<evidence type="ECO:0000256" key="2">
    <source>
        <dbReference type="ARBA" id="ARBA00010590"/>
    </source>
</evidence>
<sequence>MLTDVPTKIVLPAPTIEWAMWANEHVLLTSYILGTFSILTIILQFSLWPIGIYGLILAVFIIIIEYPRSG</sequence>
<evidence type="ECO:0000313" key="19">
    <source>
        <dbReference type="Proteomes" id="UP000681967"/>
    </source>
</evidence>
<evidence type="ECO:0000256" key="9">
    <source>
        <dbReference type="ARBA" id="ARBA00030298"/>
    </source>
</evidence>
<dbReference type="Proteomes" id="UP000681967">
    <property type="component" value="Unassembled WGS sequence"/>
</dbReference>
<evidence type="ECO:0000256" key="3">
    <source>
        <dbReference type="ARBA" id="ARBA00017733"/>
    </source>
</evidence>
<organism evidence="16 19">
    <name type="scientific">Rotaria magnacalcarata</name>
    <dbReference type="NCBI Taxonomy" id="392030"/>
    <lineage>
        <taxon>Eukaryota</taxon>
        <taxon>Metazoa</taxon>
        <taxon>Spiralia</taxon>
        <taxon>Gnathifera</taxon>
        <taxon>Rotifera</taxon>
        <taxon>Eurotatoria</taxon>
        <taxon>Bdelloidea</taxon>
        <taxon>Philodinida</taxon>
        <taxon>Philodinidae</taxon>
        <taxon>Rotaria</taxon>
    </lineage>
</organism>
<accession>A0A8S2WFI0</accession>
<dbReference type="Proteomes" id="UP000676336">
    <property type="component" value="Unassembled WGS sequence"/>
</dbReference>
<comment type="subunit">
    <text evidence="14">Component of the phagocyte NADPH oxidase core complex/cytochrome b558 complex, composed of CYBB (heavy chain (beta)) and CYBA (light chain (alpha)). Component of the phagocyte NADPH oxidase complex composed of an obligatory core heterodimer formed by the membrane proteins CYBA and CYBB and the cytosolic regulatory subunits NCF1/p47-phox, NCF2/p67-phox, NCF4/p40-phox and the small GTPase RAC1 or RAC2. Interacts with NCF1 (via SH3 domain). Interacts with SH3PXD2A. Interacts with DUOX1, DUOX2 and TPO. Interacts with NOX4; this interaction mediates superoxide generation. Interacts with calprotectin (S100A8/9). Interacts with GBP7. Interacts with NOXO1. Forms a heterodimer with NOX3 and is essential for activity and cell membrane localization of NOX3. Interacts with NOX1.</text>
</comment>
<evidence type="ECO:0000313" key="18">
    <source>
        <dbReference type="EMBL" id="CAF4669752.1"/>
    </source>
</evidence>
<evidence type="ECO:0000256" key="1">
    <source>
        <dbReference type="ARBA" id="ARBA00004236"/>
    </source>
</evidence>
<dbReference type="EMBL" id="CAJOBJ010119581">
    <property type="protein sequence ID" value="CAF4669752.1"/>
    <property type="molecule type" value="Genomic_DNA"/>
</dbReference>
<dbReference type="GO" id="GO:0005886">
    <property type="term" value="C:plasma membrane"/>
    <property type="evidence" value="ECO:0007669"/>
    <property type="project" value="UniProtKB-SubCell"/>
</dbReference>
<evidence type="ECO:0000256" key="12">
    <source>
        <dbReference type="ARBA" id="ARBA00032067"/>
    </source>
</evidence>
<evidence type="ECO:0000256" key="13">
    <source>
        <dbReference type="ARBA" id="ARBA00033347"/>
    </source>
</evidence>
<dbReference type="Pfam" id="PF05038">
    <property type="entry name" value="Cytochrom_B558a"/>
    <property type="match status" value="1"/>
</dbReference>
<evidence type="ECO:0000256" key="5">
    <source>
        <dbReference type="ARBA" id="ARBA00022692"/>
    </source>
</evidence>
<keyword evidence="7 15" id="KW-0472">Membrane</keyword>
<dbReference type="PANTHER" id="PTHR15168:SF0">
    <property type="entry name" value="CYTOCHROME B-245 LIGHT CHAIN"/>
    <property type="match status" value="1"/>
</dbReference>
<evidence type="ECO:0000256" key="6">
    <source>
        <dbReference type="ARBA" id="ARBA00022989"/>
    </source>
</evidence>
<evidence type="ECO:0000256" key="7">
    <source>
        <dbReference type="ARBA" id="ARBA00023136"/>
    </source>
</evidence>
<reference evidence="16" key="1">
    <citation type="submission" date="2021-02" db="EMBL/GenBank/DDBJ databases">
        <authorList>
            <person name="Nowell W R."/>
        </authorList>
    </citation>
    <scope>NUCLEOTIDE SEQUENCE</scope>
</reference>
<dbReference type="EMBL" id="CAJOBI010104440">
    <property type="protein sequence ID" value="CAF4602966.1"/>
    <property type="molecule type" value="Genomic_DNA"/>
</dbReference>
<dbReference type="PANTHER" id="PTHR15168">
    <property type="entry name" value="CYTOCHROME B-245 LIGHT CHAIN"/>
    <property type="match status" value="1"/>
</dbReference>
<evidence type="ECO:0000256" key="11">
    <source>
        <dbReference type="ARBA" id="ARBA00031995"/>
    </source>
</evidence>
<evidence type="ECO:0000256" key="4">
    <source>
        <dbReference type="ARBA" id="ARBA00022475"/>
    </source>
</evidence>
<dbReference type="Proteomes" id="UP000681720">
    <property type="component" value="Unassembled WGS sequence"/>
</dbReference>
<feature type="transmembrane region" description="Helical" evidence="15">
    <location>
        <begin position="31"/>
        <end position="64"/>
    </location>
</feature>
<name>A0A8S2WFI0_9BILA</name>